<dbReference type="PANTHER" id="PTHR47964">
    <property type="entry name" value="ATP-DEPENDENT DNA HELICASE HOMOLOG RECG, CHLOROPLASTIC"/>
    <property type="match status" value="1"/>
</dbReference>
<dbReference type="GO" id="GO:0016787">
    <property type="term" value="F:hydrolase activity"/>
    <property type="evidence" value="ECO:0007669"/>
    <property type="project" value="UniProtKB-KW"/>
</dbReference>
<keyword evidence="2" id="KW-0227">DNA damage</keyword>
<keyword evidence="4 10" id="KW-0347">Helicase</keyword>
<dbReference type="Gene3D" id="3.40.50.300">
    <property type="entry name" value="P-loop containing nucleotide triphosphate hydrolases"/>
    <property type="match status" value="2"/>
</dbReference>
<name>A0A0S4SL33_CAMHY</name>
<evidence type="ECO:0000313" key="11">
    <source>
        <dbReference type="Proteomes" id="UP000052237"/>
    </source>
</evidence>
<keyword evidence="11" id="KW-1185">Reference proteome</keyword>
<gene>
    <name evidence="10" type="primary">recG</name>
    <name evidence="10" type="ORF">ERS686654_01692</name>
</gene>
<comment type="caution">
    <text evidence="10">The sequence shown here is derived from an EMBL/GenBank/DDBJ whole genome shotgun (WGS) entry which is preliminary data.</text>
</comment>
<dbReference type="Pfam" id="PF00270">
    <property type="entry name" value="DEAD"/>
    <property type="match status" value="1"/>
</dbReference>
<dbReference type="InterPro" id="IPR027417">
    <property type="entry name" value="P-loop_NTPase"/>
</dbReference>
<keyword evidence="3 10" id="KW-0378">Hydrolase</keyword>
<dbReference type="EMBL" id="FAVB01000004">
    <property type="protein sequence ID" value="CUU86554.1"/>
    <property type="molecule type" value="Genomic_DNA"/>
</dbReference>
<feature type="domain" description="Helicase C-terminal" evidence="9">
    <location>
        <begin position="410"/>
        <end position="567"/>
    </location>
</feature>
<evidence type="ECO:0000256" key="2">
    <source>
        <dbReference type="ARBA" id="ARBA00022763"/>
    </source>
</evidence>
<dbReference type="SUPFAM" id="SSF52540">
    <property type="entry name" value="P-loop containing nucleoside triphosphate hydrolases"/>
    <property type="match status" value="1"/>
</dbReference>
<dbReference type="SMART" id="SM00487">
    <property type="entry name" value="DEXDc"/>
    <property type="match status" value="1"/>
</dbReference>
<dbReference type="EC" id="3.6.1.-" evidence="10"/>
<dbReference type="PANTHER" id="PTHR47964:SF1">
    <property type="entry name" value="ATP-DEPENDENT DNA HELICASE HOMOLOG RECG, CHLOROPLASTIC"/>
    <property type="match status" value="1"/>
</dbReference>
<dbReference type="GO" id="GO:0005524">
    <property type="term" value="F:ATP binding"/>
    <property type="evidence" value="ECO:0007669"/>
    <property type="project" value="UniProtKB-KW"/>
</dbReference>
<evidence type="ECO:0000256" key="3">
    <source>
        <dbReference type="ARBA" id="ARBA00022801"/>
    </source>
</evidence>
<evidence type="ECO:0000313" key="10">
    <source>
        <dbReference type="EMBL" id="CUU86554.1"/>
    </source>
</evidence>
<dbReference type="Pfam" id="PF00271">
    <property type="entry name" value="Helicase_C"/>
    <property type="match status" value="1"/>
</dbReference>
<dbReference type="NCBIfam" id="NF008169">
    <property type="entry name" value="PRK10917.2-3"/>
    <property type="match status" value="1"/>
</dbReference>
<evidence type="ECO:0000256" key="4">
    <source>
        <dbReference type="ARBA" id="ARBA00022806"/>
    </source>
</evidence>
<dbReference type="PROSITE" id="PS51194">
    <property type="entry name" value="HELICASE_CTER"/>
    <property type="match status" value="1"/>
</dbReference>
<protein>
    <submittedName>
        <fullName evidence="10">ATP-dependent DNA helicase RecG</fullName>
        <ecNumber evidence="10">3.6.1.-</ecNumber>
        <ecNumber evidence="10">3.6.4.12</ecNumber>
    </submittedName>
</protein>
<proteinExistence type="predicted"/>
<sequence length="610" mass="69015">MKFETSDTKELRDIGISSLLDLALRFPKSYDDLSIKDRPNEGINTVQIEIKFSKRSASMLSVIAFCITWNVEVRVVIFNAKPWHYSTFRSKKIVFINARSVYAYGSWQFINPKVVTKIGSILPHYKTSMQDSKLAKLIRKYVTHQNLSNEGLNENEINLLLKIHENGSESVNIISNLKQDKNAVNILKFIEIYNYMKKLNGKKINFKAEKFDVFDIASWISSLPFKPTNDQINALQDIKNDFLKGEASKRVIMGDVGSGKTLVILGAALMVYPKTAILMAPTSILAEQIYSEAKRLLPEFMNVMLVKKGAKDSDFRGVNLIIGTHVLLYQSLPKVPLVMVDEQHRFGSNQRQKIDELTKSALTKAHFLQFSATPIPRTLSLIRSELVSFSFLKEIPFKKNIHTVLIQNDGFNSLMSHIKAQISAGKQAIIVYPLVEVSEVSNYQSLSEASSFWTSKFKNIFITHGKDKLKDEVLKDFKERGDILLTTTVVEVGISLPRLSTIVIVAAELLGLASLHQLRGRVGRNGGEGWCYLYTKLKNIPPRLKEFASTLDGFLVSEIDLKNRQAGDILDGRLQHGATFEYYDMEESITIEAKRRLSLFKKSNLSEQKS</sequence>
<reference evidence="10 11" key="1">
    <citation type="submission" date="2015-11" db="EMBL/GenBank/DDBJ databases">
        <authorList>
            <consortium name="Pathogen Informatics"/>
        </authorList>
    </citation>
    <scope>NUCLEOTIDE SEQUENCE [LARGE SCALE GENOMIC DNA]</scope>
    <source>
        <strain evidence="10 11">006A-0059</strain>
    </source>
</reference>
<dbReference type="InterPro" id="IPR047112">
    <property type="entry name" value="RecG/Mfd"/>
</dbReference>
<evidence type="ECO:0000256" key="5">
    <source>
        <dbReference type="ARBA" id="ARBA00022840"/>
    </source>
</evidence>
<dbReference type="InterPro" id="IPR011545">
    <property type="entry name" value="DEAD/DEAH_box_helicase_dom"/>
</dbReference>
<dbReference type="GO" id="GO:0003677">
    <property type="term" value="F:DNA binding"/>
    <property type="evidence" value="ECO:0007669"/>
    <property type="project" value="UniProtKB-KW"/>
</dbReference>
<accession>A0A0S4SL33</accession>
<dbReference type="RefSeq" id="WP_059435323.1">
    <property type="nucleotide sequence ID" value="NZ_FAVB01000004.1"/>
</dbReference>
<evidence type="ECO:0000256" key="6">
    <source>
        <dbReference type="ARBA" id="ARBA00023125"/>
    </source>
</evidence>
<feature type="domain" description="Helicase ATP-binding" evidence="8">
    <location>
        <begin position="241"/>
        <end position="392"/>
    </location>
</feature>
<dbReference type="Proteomes" id="UP000052237">
    <property type="component" value="Unassembled WGS sequence"/>
</dbReference>
<dbReference type="EC" id="3.6.4.12" evidence="10"/>
<dbReference type="AlphaFoldDB" id="A0A0S4SL33"/>
<evidence type="ECO:0000256" key="7">
    <source>
        <dbReference type="ARBA" id="ARBA00023204"/>
    </source>
</evidence>
<dbReference type="InterPro" id="IPR001650">
    <property type="entry name" value="Helicase_C-like"/>
</dbReference>
<keyword evidence="1" id="KW-0547">Nucleotide-binding</keyword>
<evidence type="ECO:0000259" key="8">
    <source>
        <dbReference type="PROSITE" id="PS51192"/>
    </source>
</evidence>
<evidence type="ECO:0000256" key="1">
    <source>
        <dbReference type="ARBA" id="ARBA00022741"/>
    </source>
</evidence>
<keyword evidence="6" id="KW-0238">DNA-binding</keyword>
<keyword evidence="5" id="KW-0067">ATP-binding</keyword>
<dbReference type="GO" id="GO:0003678">
    <property type="term" value="F:DNA helicase activity"/>
    <property type="evidence" value="ECO:0007669"/>
    <property type="project" value="UniProtKB-EC"/>
</dbReference>
<dbReference type="SMART" id="SM00490">
    <property type="entry name" value="HELICc"/>
    <property type="match status" value="1"/>
</dbReference>
<dbReference type="InterPro" id="IPR014001">
    <property type="entry name" value="Helicase_ATP-bd"/>
</dbReference>
<dbReference type="GO" id="GO:0006281">
    <property type="term" value="P:DNA repair"/>
    <property type="evidence" value="ECO:0007669"/>
    <property type="project" value="UniProtKB-KW"/>
</dbReference>
<keyword evidence="7" id="KW-0234">DNA repair</keyword>
<organism evidence="10 11">
    <name type="scientific">Campylobacter hyointestinalis subsp. hyointestinalis</name>
    <dbReference type="NCBI Taxonomy" id="91352"/>
    <lineage>
        <taxon>Bacteria</taxon>
        <taxon>Pseudomonadati</taxon>
        <taxon>Campylobacterota</taxon>
        <taxon>Epsilonproteobacteria</taxon>
        <taxon>Campylobacterales</taxon>
        <taxon>Campylobacteraceae</taxon>
        <taxon>Campylobacter</taxon>
    </lineage>
</organism>
<evidence type="ECO:0000259" key="9">
    <source>
        <dbReference type="PROSITE" id="PS51194"/>
    </source>
</evidence>
<dbReference type="PROSITE" id="PS51192">
    <property type="entry name" value="HELICASE_ATP_BIND_1"/>
    <property type="match status" value="1"/>
</dbReference>